<dbReference type="RefSeq" id="WP_397091296.1">
    <property type="nucleotide sequence ID" value="NZ_JBITGY010000018.1"/>
</dbReference>
<protein>
    <recommendedName>
        <fullName evidence="4">DUF4383 domain-containing protein</fullName>
    </recommendedName>
</protein>
<feature type="transmembrane region" description="Helical" evidence="1">
    <location>
        <begin position="100"/>
        <end position="117"/>
    </location>
</feature>
<evidence type="ECO:0008006" key="4">
    <source>
        <dbReference type="Google" id="ProtNLM"/>
    </source>
</evidence>
<dbReference type="EMBL" id="JBITGY010000018">
    <property type="protein sequence ID" value="MFI6505235.1"/>
    <property type="molecule type" value="Genomic_DNA"/>
</dbReference>
<organism evidence="2 3">
    <name type="scientific">Nonomuraea typhae</name>
    <dbReference type="NCBI Taxonomy" id="2603600"/>
    <lineage>
        <taxon>Bacteria</taxon>
        <taxon>Bacillati</taxon>
        <taxon>Actinomycetota</taxon>
        <taxon>Actinomycetes</taxon>
        <taxon>Streptosporangiales</taxon>
        <taxon>Streptosporangiaceae</taxon>
        <taxon>Nonomuraea</taxon>
    </lineage>
</organism>
<sequence>MRDLFIKATLVISAATMLVTGVWMRIDPAGFAAWANWPLHVHFLHDAGVFQMGIALMMLSALWWRDVITVVLVGFVFANTFHAVNHLIDNATLGGGRGSDWWVLGVFSLLAGAALVARVRVLRTRAKAVATP</sequence>
<keyword evidence="1" id="KW-0812">Transmembrane</keyword>
<keyword evidence="3" id="KW-1185">Reference proteome</keyword>
<proteinExistence type="predicted"/>
<name>A0ABW7ZBQ1_9ACTN</name>
<reference evidence="2 3" key="1">
    <citation type="submission" date="2024-10" db="EMBL/GenBank/DDBJ databases">
        <title>The Natural Products Discovery Center: Release of the First 8490 Sequenced Strains for Exploring Actinobacteria Biosynthetic Diversity.</title>
        <authorList>
            <person name="Kalkreuter E."/>
            <person name="Kautsar S.A."/>
            <person name="Yang D."/>
            <person name="Bader C.D."/>
            <person name="Teijaro C.N."/>
            <person name="Fluegel L."/>
            <person name="Davis C.M."/>
            <person name="Simpson J.R."/>
            <person name="Lauterbach L."/>
            <person name="Steele A.D."/>
            <person name="Gui C."/>
            <person name="Meng S."/>
            <person name="Li G."/>
            <person name="Viehrig K."/>
            <person name="Ye F."/>
            <person name="Su P."/>
            <person name="Kiefer A.F."/>
            <person name="Nichols A."/>
            <person name="Cepeda A.J."/>
            <person name="Yan W."/>
            <person name="Fan B."/>
            <person name="Jiang Y."/>
            <person name="Adhikari A."/>
            <person name="Zheng C.-J."/>
            <person name="Schuster L."/>
            <person name="Cowan T.M."/>
            <person name="Smanski M.J."/>
            <person name="Chevrette M.G."/>
            <person name="De Carvalho L.P.S."/>
            <person name="Shen B."/>
        </authorList>
    </citation>
    <scope>NUCLEOTIDE SEQUENCE [LARGE SCALE GENOMIC DNA]</scope>
    <source>
        <strain evidence="2 3">NPDC050545</strain>
    </source>
</reference>
<feature type="transmembrane region" description="Helical" evidence="1">
    <location>
        <begin position="48"/>
        <end position="64"/>
    </location>
</feature>
<accession>A0ABW7ZBQ1</accession>
<evidence type="ECO:0000313" key="2">
    <source>
        <dbReference type="EMBL" id="MFI6505235.1"/>
    </source>
</evidence>
<evidence type="ECO:0000313" key="3">
    <source>
        <dbReference type="Proteomes" id="UP001612741"/>
    </source>
</evidence>
<keyword evidence="1" id="KW-1133">Transmembrane helix</keyword>
<feature type="transmembrane region" description="Helical" evidence="1">
    <location>
        <begin position="71"/>
        <end position="88"/>
    </location>
</feature>
<keyword evidence="1" id="KW-0472">Membrane</keyword>
<comment type="caution">
    <text evidence="2">The sequence shown here is derived from an EMBL/GenBank/DDBJ whole genome shotgun (WGS) entry which is preliminary data.</text>
</comment>
<dbReference type="Proteomes" id="UP001612741">
    <property type="component" value="Unassembled WGS sequence"/>
</dbReference>
<gene>
    <name evidence="2" type="ORF">ACIBG2_48195</name>
</gene>
<evidence type="ECO:0000256" key="1">
    <source>
        <dbReference type="SAM" id="Phobius"/>
    </source>
</evidence>